<name>A0A6L9L860_9BACT</name>
<comment type="caution">
    <text evidence="2">The sequence shown here is derived from an EMBL/GenBank/DDBJ whole genome shotgun (WGS) entry which is preliminary data.</text>
</comment>
<evidence type="ECO:0000313" key="2">
    <source>
        <dbReference type="EMBL" id="NDU96744.1"/>
    </source>
</evidence>
<dbReference type="Gene3D" id="3.90.1720.60">
    <property type="match status" value="1"/>
</dbReference>
<organism evidence="2 3">
    <name type="scientific">Spirosoma terrae</name>
    <dbReference type="NCBI Taxonomy" id="1968276"/>
    <lineage>
        <taxon>Bacteria</taxon>
        <taxon>Pseudomonadati</taxon>
        <taxon>Bacteroidota</taxon>
        <taxon>Cytophagia</taxon>
        <taxon>Cytophagales</taxon>
        <taxon>Cytophagaceae</taxon>
        <taxon>Spirosoma</taxon>
    </lineage>
</organism>
<gene>
    <name evidence="2" type="ORF">GK108_17815</name>
</gene>
<protein>
    <recommendedName>
        <fullName evidence="1">BBC1/AIM3 cysteine proteinase-fold domain-containing protein</fullName>
    </recommendedName>
</protein>
<sequence length="159" mass="17209">MNATSLSVVGFATTQYGKQVKRGECWDLAEEALKYAGAKTSNDIMGAKNVTANADYRWGTPIQVKDVEPGDILQFRSYIAKVTSNNGAWQTQNRPHHTAIVAGVYPVIGAKVVAAYEQNVNNSKSVQLNTIYLTAGTGLNGGESVSISGRIWAYRPIKK</sequence>
<evidence type="ECO:0000313" key="3">
    <source>
        <dbReference type="Proteomes" id="UP000474175"/>
    </source>
</evidence>
<accession>A0A6L9L860</accession>
<dbReference type="RefSeq" id="WP_163951510.1">
    <property type="nucleotide sequence ID" value="NZ_JAAFZH010000008.1"/>
</dbReference>
<dbReference type="Proteomes" id="UP000474175">
    <property type="component" value="Unassembled WGS sequence"/>
</dbReference>
<dbReference type="AlphaFoldDB" id="A0A6L9L860"/>
<dbReference type="Pfam" id="PF25459">
    <property type="entry name" value="AIM3_BBC1_C"/>
    <property type="match status" value="1"/>
</dbReference>
<evidence type="ECO:0000259" key="1">
    <source>
        <dbReference type="Pfam" id="PF25459"/>
    </source>
</evidence>
<reference evidence="2 3" key="1">
    <citation type="submission" date="2020-02" db="EMBL/GenBank/DDBJ databases">
        <title>Draft genome sequence of two Spirosoma agri KCTC 52727 and Spirosoma terrae KCTC 52035.</title>
        <authorList>
            <person name="Rojas J."/>
            <person name="Ambika Manirajan B."/>
            <person name="Suarez C."/>
            <person name="Ratering S."/>
            <person name="Schnell S."/>
        </authorList>
    </citation>
    <scope>NUCLEOTIDE SEQUENCE [LARGE SCALE GENOMIC DNA]</scope>
    <source>
        <strain evidence="2 3">KCTC 52035</strain>
    </source>
</reference>
<dbReference type="EMBL" id="JAAFZH010000008">
    <property type="protein sequence ID" value="NDU96744.1"/>
    <property type="molecule type" value="Genomic_DNA"/>
</dbReference>
<proteinExistence type="predicted"/>
<dbReference type="InterPro" id="IPR057402">
    <property type="entry name" value="AIM3_BBC1_C"/>
</dbReference>
<feature type="domain" description="BBC1/AIM3 cysteine proteinase-fold" evidence="1">
    <location>
        <begin position="7"/>
        <end position="157"/>
    </location>
</feature>
<keyword evidence="3" id="KW-1185">Reference proteome</keyword>